<organism evidence="1 2">
    <name type="scientific">Candidatus Segetimicrobium genomatis</name>
    <dbReference type="NCBI Taxonomy" id="2569760"/>
    <lineage>
        <taxon>Bacteria</taxon>
        <taxon>Bacillati</taxon>
        <taxon>Candidatus Sysuimicrobiota</taxon>
        <taxon>Candidatus Sysuimicrobiia</taxon>
        <taxon>Candidatus Sysuimicrobiales</taxon>
        <taxon>Candidatus Segetimicrobiaceae</taxon>
        <taxon>Candidatus Segetimicrobium</taxon>
    </lineage>
</organism>
<protein>
    <submittedName>
        <fullName evidence="1">OsmC family protein</fullName>
    </submittedName>
</protein>
<dbReference type="EMBL" id="VBAN01000383">
    <property type="protein sequence ID" value="TMI78831.1"/>
    <property type="molecule type" value="Genomic_DNA"/>
</dbReference>
<dbReference type="InterPro" id="IPR015946">
    <property type="entry name" value="KH_dom-like_a/b"/>
</dbReference>
<dbReference type="Proteomes" id="UP000318093">
    <property type="component" value="Unassembled WGS sequence"/>
</dbReference>
<dbReference type="SUPFAM" id="SSF82784">
    <property type="entry name" value="OsmC-like"/>
    <property type="match status" value="1"/>
</dbReference>
<gene>
    <name evidence="1" type="ORF">E6H03_11370</name>
</gene>
<proteinExistence type="predicted"/>
<reference evidence="1 2" key="1">
    <citation type="journal article" date="2019" name="Nat. Microbiol.">
        <title>Mediterranean grassland soil C-N compound turnover is dependent on rainfall and depth, and is mediated by genomically divergent microorganisms.</title>
        <authorList>
            <person name="Diamond S."/>
            <person name="Andeer P.F."/>
            <person name="Li Z."/>
            <person name="Crits-Christoph A."/>
            <person name="Burstein D."/>
            <person name="Anantharaman K."/>
            <person name="Lane K.R."/>
            <person name="Thomas B.C."/>
            <person name="Pan C."/>
            <person name="Northen T.R."/>
            <person name="Banfield J.F."/>
        </authorList>
    </citation>
    <scope>NUCLEOTIDE SEQUENCE [LARGE SCALE GENOMIC DNA]</scope>
    <source>
        <strain evidence="1">NP_6</strain>
    </source>
</reference>
<name>A0A537J5J5_9BACT</name>
<dbReference type="InterPro" id="IPR036102">
    <property type="entry name" value="OsmC/Ohrsf"/>
</dbReference>
<dbReference type="Gene3D" id="3.30.300.20">
    <property type="match status" value="1"/>
</dbReference>
<dbReference type="AlphaFoldDB" id="A0A537J5J5"/>
<accession>A0A537J5J5</accession>
<evidence type="ECO:0000313" key="1">
    <source>
        <dbReference type="EMBL" id="TMI78831.1"/>
    </source>
</evidence>
<sequence>MAGALEARGIPSYPEKLWTEAEGTIEAPDRVMRVTAIRVTYHLTIPPGKREEAERALAVFERGCPVAQTLKGCVAISHAWEIREG</sequence>
<comment type="caution">
    <text evidence="1">The sequence shown here is derived from an EMBL/GenBank/DDBJ whole genome shotgun (WGS) entry which is preliminary data.</text>
</comment>
<dbReference type="InterPro" id="IPR003718">
    <property type="entry name" value="OsmC/Ohr_fam"/>
</dbReference>
<dbReference type="Pfam" id="PF02566">
    <property type="entry name" value="OsmC"/>
    <property type="match status" value="1"/>
</dbReference>
<evidence type="ECO:0000313" key="2">
    <source>
        <dbReference type="Proteomes" id="UP000318093"/>
    </source>
</evidence>